<evidence type="ECO:0000313" key="4">
    <source>
        <dbReference type="Proteomes" id="UP000307440"/>
    </source>
</evidence>
<organism evidence="3 4">
    <name type="scientific">Coprinopsis marcescibilis</name>
    <name type="common">Agaric fungus</name>
    <name type="synonym">Psathyrella marcescibilis</name>
    <dbReference type="NCBI Taxonomy" id="230819"/>
    <lineage>
        <taxon>Eukaryota</taxon>
        <taxon>Fungi</taxon>
        <taxon>Dikarya</taxon>
        <taxon>Basidiomycota</taxon>
        <taxon>Agaricomycotina</taxon>
        <taxon>Agaricomycetes</taxon>
        <taxon>Agaricomycetidae</taxon>
        <taxon>Agaricales</taxon>
        <taxon>Agaricineae</taxon>
        <taxon>Psathyrellaceae</taxon>
        <taxon>Coprinopsis</taxon>
    </lineage>
</organism>
<evidence type="ECO:0000256" key="2">
    <source>
        <dbReference type="SAM" id="Phobius"/>
    </source>
</evidence>
<dbReference type="PANTHER" id="PTHR48125">
    <property type="entry name" value="LP07818P1"/>
    <property type="match status" value="1"/>
</dbReference>
<keyword evidence="2" id="KW-1133">Transmembrane helix</keyword>
<feature type="compositionally biased region" description="Low complexity" evidence="1">
    <location>
        <begin position="258"/>
        <end position="268"/>
    </location>
</feature>
<dbReference type="STRING" id="230819.A0A5C3KM54"/>
<evidence type="ECO:0000256" key="1">
    <source>
        <dbReference type="SAM" id="MobiDB-lite"/>
    </source>
</evidence>
<feature type="compositionally biased region" description="Polar residues" evidence="1">
    <location>
        <begin position="80"/>
        <end position="98"/>
    </location>
</feature>
<protein>
    <submittedName>
        <fullName evidence="3">Uncharacterized protein</fullName>
    </submittedName>
</protein>
<feature type="region of interest" description="Disordered" evidence="1">
    <location>
        <begin position="144"/>
        <end position="179"/>
    </location>
</feature>
<dbReference type="PANTHER" id="PTHR48125:SF12">
    <property type="entry name" value="AT HOOK TRANSCRIPTION FACTOR FAMILY-RELATED"/>
    <property type="match status" value="1"/>
</dbReference>
<dbReference type="Proteomes" id="UP000307440">
    <property type="component" value="Unassembled WGS sequence"/>
</dbReference>
<sequence>MILPSAVSLQQKAVWEAQVSRLRLRALISTALLLQLFILTKIPSASGQDASGGSFTPGAAPTLTPPPTPIPSSPRAFFPTPSSTPTGARTRSPASRPTVTVHFAGTGGNTRDEDESQRLLQIAGSVLGALSFLGGLIGVGLHMNRQGRTEQPQRKSGRGGGRGGLSPSGHDPEGGVNLMPEPEIAAGAVVPAQQPSPDPAALGEEVTQVQDRGMITQLEASGYQVSMDLPAVGHPVHPITSVTPVRESNYGPASVLDGLSQEQPQSQQGPPPPISGNDGGVAPSAPAPMSTVVPGEQSSVRIASTYSDKRGTGSDESVEDQPRPQDTKAVHQPGEDDKDAGLSGGDGNDVNGGVEKALPLQHGVPFIKLNDDQGHTSPLYSAFKFLPQAGFIHSSSTRYLAMRILPSAVLLQQAKAPLGMQVTRMRALLPTAPGLLLQLFILVGVPNAYGQDTTGLPNPPPLPTLTRIPRPTRTPIPRPTRTPIPRPTRTPIPRPTRTPIPRPSRTPIPRPPPLPSSSPSGSFGTGESGEPGSGPGGGYGIGDLAEIEKSAGVWPVVGGVLGGLGALTVVVAAVICIWTWRRGKKEGEKDPVKPHAGAVGGYYGPARDPEQEMYQMPTAAVMHSSLLPVGLGRELMQVQDGELIAQLQARGYQVNAAAGYVGDPQRAIMSVYPVRGNYGASPVLELSQEQPQGQQAPLGTTSAHIANNGSLSVYPSALAPISTGAKEKRPPELALGTSAFVNPRYAQADLESGEVGATESAARPSPEYGVAHQPEADDMGVTSEEKDARQDALLVEGDGEKVSLTQLQEQIRALQTQVVTLSHNQALVSSALPVSNPTQRDEPPPSYGQT</sequence>
<keyword evidence="2" id="KW-0812">Transmembrane</keyword>
<gene>
    <name evidence="3" type="ORF">FA15DRAFT_717257</name>
</gene>
<feature type="region of interest" description="Disordered" evidence="1">
    <location>
        <begin position="48"/>
        <end position="115"/>
    </location>
</feature>
<evidence type="ECO:0000313" key="3">
    <source>
        <dbReference type="EMBL" id="TFK21292.1"/>
    </source>
</evidence>
<feature type="compositionally biased region" description="Pro residues" evidence="1">
    <location>
        <begin position="472"/>
        <end position="516"/>
    </location>
</feature>
<feature type="region of interest" description="Disordered" evidence="1">
    <location>
        <begin position="238"/>
        <end position="355"/>
    </location>
</feature>
<feature type="region of interest" description="Disordered" evidence="1">
    <location>
        <begin position="829"/>
        <end position="850"/>
    </location>
</feature>
<reference evidence="3 4" key="1">
    <citation type="journal article" date="2019" name="Nat. Ecol. Evol.">
        <title>Megaphylogeny resolves global patterns of mushroom evolution.</title>
        <authorList>
            <person name="Varga T."/>
            <person name="Krizsan K."/>
            <person name="Foldi C."/>
            <person name="Dima B."/>
            <person name="Sanchez-Garcia M."/>
            <person name="Sanchez-Ramirez S."/>
            <person name="Szollosi G.J."/>
            <person name="Szarkandi J.G."/>
            <person name="Papp V."/>
            <person name="Albert L."/>
            <person name="Andreopoulos W."/>
            <person name="Angelini C."/>
            <person name="Antonin V."/>
            <person name="Barry K.W."/>
            <person name="Bougher N.L."/>
            <person name="Buchanan P."/>
            <person name="Buyck B."/>
            <person name="Bense V."/>
            <person name="Catcheside P."/>
            <person name="Chovatia M."/>
            <person name="Cooper J."/>
            <person name="Damon W."/>
            <person name="Desjardin D."/>
            <person name="Finy P."/>
            <person name="Geml J."/>
            <person name="Haridas S."/>
            <person name="Hughes K."/>
            <person name="Justo A."/>
            <person name="Karasinski D."/>
            <person name="Kautmanova I."/>
            <person name="Kiss B."/>
            <person name="Kocsube S."/>
            <person name="Kotiranta H."/>
            <person name="LaButti K.M."/>
            <person name="Lechner B.E."/>
            <person name="Liimatainen K."/>
            <person name="Lipzen A."/>
            <person name="Lukacs Z."/>
            <person name="Mihaltcheva S."/>
            <person name="Morgado L.N."/>
            <person name="Niskanen T."/>
            <person name="Noordeloos M.E."/>
            <person name="Ohm R.A."/>
            <person name="Ortiz-Santana B."/>
            <person name="Ovrebo C."/>
            <person name="Racz N."/>
            <person name="Riley R."/>
            <person name="Savchenko A."/>
            <person name="Shiryaev A."/>
            <person name="Soop K."/>
            <person name="Spirin V."/>
            <person name="Szebenyi C."/>
            <person name="Tomsovsky M."/>
            <person name="Tulloss R.E."/>
            <person name="Uehling J."/>
            <person name="Grigoriev I.V."/>
            <person name="Vagvolgyi C."/>
            <person name="Papp T."/>
            <person name="Martin F.M."/>
            <person name="Miettinen O."/>
            <person name="Hibbett D.S."/>
            <person name="Nagy L.G."/>
        </authorList>
    </citation>
    <scope>NUCLEOTIDE SEQUENCE [LARGE SCALE GENOMIC DNA]</scope>
    <source>
        <strain evidence="3 4">CBS 121175</strain>
    </source>
</reference>
<keyword evidence="2" id="KW-0472">Membrane</keyword>
<dbReference type="EMBL" id="ML210272">
    <property type="protein sequence ID" value="TFK21292.1"/>
    <property type="molecule type" value="Genomic_DNA"/>
</dbReference>
<name>A0A5C3KM54_COPMA</name>
<keyword evidence="4" id="KW-1185">Reference proteome</keyword>
<feature type="compositionally biased region" description="Pro residues" evidence="1">
    <location>
        <begin position="63"/>
        <end position="72"/>
    </location>
</feature>
<proteinExistence type="predicted"/>
<dbReference type="AlphaFoldDB" id="A0A5C3KM54"/>
<feature type="compositionally biased region" description="Polar residues" evidence="1">
    <location>
        <begin position="829"/>
        <end position="838"/>
    </location>
</feature>
<feature type="compositionally biased region" description="Gly residues" evidence="1">
    <location>
        <begin position="523"/>
        <end position="541"/>
    </location>
</feature>
<feature type="region of interest" description="Disordered" evidence="1">
    <location>
        <begin position="751"/>
        <end position="787"/>
    </location>
</feature>
<feature type="transmembrane region" description="Helical" evidence="2">
    <location>
        <begin position="553"/>
        <end position="580"/>
    </location>
</feature>
<accession>A0A5C3KM54</accession>
<feature type="compositionally biased region" description="Polar residues" evidence="1">
    <location>
        <begin position="296"/>
        <end position="306"/>
    </location>
</feature>
<feature type="compositionally biased region" description="Basic and acidic residues" evidence="1">
    <location>
        <begin position="320"/>
        <end position="335"/>
    </location>
</feature>
<feature type="region of interest" description="Disordered" evidence="1">
    <location>
        <begin position="452"/>
        <end position="541"/>
    </location>
</feature>